<name>A0A8J6JES9_9FIRM</name>
<protein>
    <submittedName>
        <fullName evidence="1">YdeI/OmpD-associated family protein</fullName>
    </submittedName>
</protein>
<dbReference type="AlphaFoldDB" id="A0A8J6JES9"/>
<comment type="caution">
    <text evidence="1">The sequence shown here is derived from an EMBL/GenBank/DDBJ whole genome shotgun (WGS) entry which is preliminary data.</text>
</comment>
<dbReference type="Pfam" id="PF13376">
    <property type="entry name" value="OmdA"/>
    <property type="match status" value="1"/>
</dbReference>
<keyword evidence="2" id="KW-1185">Reference proteome</keyword>
<proteinExistence type="predicted"/>
<sequence>MLVFANRQDFRTWLCANCAASGGVWLLFGKPGGPATLTAGEALEEALCFGWIDGQMQRLDDKSYRKYFSRRRENSKWSEKNKALAVQLERQGLMTDFGREKIEAARESGRWDAPKPPAVTQEQIGALAELLRGHEPAHSNFGAMPLSVRKTYTRAYLDAKTDAGREKRLNWMLDRLSRNLRPM</sequence>
<dbReference type="RefSeq" id="WP_155149780.1">
    <property type="nucleotide sequence ID" value="NZ_JACOPQ010000013.1"/>
</dbReference>
<dbReference type="Proteomes" id="UP000607645">
    <property type="component" value="Unassembled WGS sequence"/>
</dbReference>
<evidence type="ECO:0000313" key="2">
    <source>
        <dbReference type="Proteomes" id="UP000607645"/>
    </source>
</evidence>
<organism evidence="1 2">
    <name type="scientific">Lawsonibacter faecis</name>
    <dbReference type="NCBI Taxonomy" id="2763052"/>
    <lineage>
        <taxon>Bacteria</taxon>
        <taxon>Bacillati</taxon>
        <taxon>Bacillota</taxon>
        <taxon>Clostridia</taxon>
        <taxon>Eubacteriales</taxon>
        <taxon>Oscillospiraceae</taxon>
        <taxon>Lawsonibacter</taxon>
    </lineage>
</organism>
<gene>
    <name evidence="1" type="ORF">H8S62_14605</name>
</gene>
<accession>A0A8J6JES9</accession>
<reference evidence="1" key="1">
    <citation type="submission" date="2020-08" db="EMBL/GenBank/DDBJ databases">
        <title>Genome public.</title>
        <authorList>
            <person name="Liu C."/>
            <person name="Sun Q."/>
        </authorList>
    </citation>
    <scope>NUCLEOTIDE SEQUENCE</scope>
    <source>
        <strain evidence="1">NSJ-52</strain>
    </source>
</reference>
<dbReference type="EMBL" id="JACOPQ010000013">
    <property type="protein sequence ID" value="MBC5738241.1"/>
    <property type="molecule type" value="Genomic_DNA"/>
</dbReference>
<evidence type="ECO:0000313" key="1">
    <source>
        <dbReference type="EMBL" id="MBC5738241.1"/>
    </source>
</evidence>